<proteinExistence type="predicted"/>
<protein>
    <submittedName>
        <fullName evidence="1">Uncharacterized protein</fullName>
    </submittedName>
</protein>
<evidence type="ECO:0000313" key="2">
    <source>
        <dbReference type="Proteomes" id="UP000217199"/>
    </source>
</evidence>
<dbReference type="Proteomes" id="UP000217199">
    <property type="component" value="Unassembled WGS sequence"/>
</dbReference>
<reference evidence="1 2" key="1">
    <citation type="journal article" date="2017" name="Mol. Ecol.">
        <title>Comparative and population genomic landscape of Phellinus noxius: A hypervariable fungus causing root rot in trees.</title>
        <authorList>
            <person name="Chung C.L."/>
            <person name="Lee T.J."/>
            <person name="Akiba M."/>
            <person name="Lee H.H."/>
            <person name="Kuo T.H."/>
            <person name="Liu D."/>
            <person name="Ke H.M."/>
            <person name="Yokoi T."/>
            <person name="Roa M.B."/>
            <person name="Lu M.J."/>
            <person name="Chang Y.Y."/>
            <person name="Ann P.J."/>
            <person name="Tsai J.N."/>
            <person name="Chen C.Y."/>
            <person name="Tzean S.S."/>
            <person name="Ota Y."/>
            <person name="Hattori T."/>
            <person name="Sahashi N."/>
            <person name="Liou R.F."/>
            <person name="Kikuchi T."/>
            <person name="Tsai I.J."/>
        </authorList>
    </citation>
    <scope>NUCLEOTIDE SEQUENCE [LARGE SCALE GENOMIC DNA]</scope>
    <source>
        <strain evidence="1 2">FFPRI411160</strain>
    </source>
</reference>
<name>A0A286UH73_9AGAM</name>
<dbReference type="AlphaFoldDB" id="A0A286UH73"/>
<sequence>MTTTLSEADLELSVFRGAGRVLLQYLFGFEEINNSDAVVESHALVNDFILIIASRKRKSIQLHSEGYGK</sequence>
<dbReference type="EMBL" id="NBII01000005">
    <property type="protein sequence ID" value="PAV18815.1"/>
    <property type="molecule type" value="Genomic_DNA"/>
</dbReference>
<accession>A0A286UH73</accession>
<comment type="caution">
    <text evidence="1">The sequence shown here is derived from an EMBL/GenBank/DDBJ whole genome shotgun (WGS) entry which is preliminary data.</text>
</comment>
<keyword evidence="2" id="KW-1185">Reference proteome</keyword>
<organism evidence="1 2">
    <name type="scientific">Pyrrhoderma noxium</name>
    <dbReference type="NCBI Taxonomy" id="2282107"/>
    <lineage>
        <taxon>Eukaryota</taxon>
        <taxon>Fungi</taxon>
        <taxon>Dikarya</taxon>
        <taxon>Basidiomycota</taxon>
        <taxon>Agaricomycotina</taxon>
        <taxon>Agaricomycetes</taxon>
        <taxon>Hymenochaetales</taxon>
        <taxon>Hymenochaetaceae</taxon>
        <taxon>Pyrrhoderma</taxon>
    </lineage>
</organism>
<evidence type="ECO:0000313" key="1">
    <source>
        <dbReference type="EMBL" id="PAV18815.1"/>
    </source>
</evidence>
<gene>
    <name evidence="1" type="ORF">PNOK_0565800</name>
</gene>
<dbReference type="InParanoid" id="A0A286UH73"/>